<feature type="domain" description="HTH tetR-type" evidence="3">
    <location>
        <begin position="14"/>
        <end position="74"/>
    </location>
</feature>
<sequence>MGRKITDGPLRNKERTKQKLIDSLGVILIENGFKGLNVMQVAAKANVDRKLVYKYFGGLEGLVKEYLFTKDYWRFSDEQTAAVIEQSKTDFGKKMAYQLLEDQLNALMANEEMRKIVTWGLSEDFEPLKELNREREEVGEKLFAAVYDDHFKDKDKNIRAIEAILISGIYYLSLYAQTNGTFCGIDVKAEKGQDEIKKSLKQIIDWAYS</sequence>
<dbReference type="Pfam" id="PF00440">
    <property type="entry name" value="TetR_N"/>
    <property type="match status" value="1"/>
</dbReference>
<dbReference type="PANTHER" id="PTHR43479">
    <property type="entry name" value="ACREF/ENVCD OPERON REPRESSOR-RELATED"/>
    <property type="match status" value="1"/>
</dbReference>
<dbReference type="InterPro" id="IPR050624">
    <property type="entry name" value="HTH-type_Tx_Regulator"/>
</dbReference>
<protein>
    <submittedName>
        <fullName evidence="4">TetR/AcrR family transcriptional regulator</fullName>
    </submittedName>
</protein>
<dbReference type="InterPro" id="IPR009057">
    <property type="entry name" value="Homeodomain-like_sf"/>
</dbReference>
<dbReference type="GO" id="GO:0003677">
    <property type="term" value="F:DNA binding"/>
    <property type="evidence" value="ECO:0007669"/>
    <property type="project" value="UniProtKB-UniRule"/>
</dbReference>
<reference evidence="4 5" key="1">
    <citation type="submission" date="2020-08" db="EMBL/GenBank/DDBJ databases">
        <title>Genome sequence of Pedobacter roseus KACC 11594T.</title>
        <authorList>
            <person name="Hyun D.-W."/>
            <person name="Bae J.-W."/>
        </authorList>
    </citation>
    <scope>NUCLEOTIDE SEQUENCE [LARGE SCALE GENOMIC DNA]</scope>
    <source>
        <strain evidence="4 5">KACC 11594</strain>
    </source>
</reference>
<evidence type="ECO:0000256" key="1">
    <source>
        <dbReference type="ARBA" id="ARBA00023125"/>
    </source>
</evidence>
<proteinExistence type="predicted"/>
<dbReference type="PROSITE" id="PS50977">
    <property type="entry name" value="HTH_TETR_2"/>
    <property type="match status" value="1"/>
</dbReference>
<keyword evidence="5" id="KW-1185">Reference proteome</keyword>
<evidence type="ECO:0000313" key="5">
    <source>
        <dbReference type="Proteomes" id="UP000515806"/>
    </source>
</evidence>
<gene>
    <name evidence="4" type="ORF">H9L23_11145</name>
</gene>
<evidence type="ECO:0000259" key="3">
    <source>
        <dbReference type="PROSITE" id="PS50977"/>
    </source>
</evidence>
<dbReference type="Proteomes" id="UP000515806">
    <property type="component" value="Chromosome"/>
</dbReference>
<dbReference type="KEGG" id="proe:H9L23_11145"/>
<evidence type="ECO:0000313" key="4">
    <source>
        <dbReference type="EMBL" id="QNN44586.1"/>
    </source>
</evidence>
<dbReference type="PANTHER" id="PTHR43479:SF11">
    <property type="entry name" value="ACREF_ENVCD OPERON REPRESSOR-RELATED"/>
    <property type="match status" value="1"/>
</dbReference>
<accession>A0A7G9QML1</accession>
<dbReference type="InterPro" id="IPR001647">
    <property type="entry name" value="HTH_TetR"/>
</dbReference>
<dbReference type="RefSeq" id="WP_187595022.1">
    <property type="nucleotide sequence ID" value="NZ_CP060723.1"/>
</dbReference>
<dbReference type="AlphaFoldDB" id="A0A7G9QML1"/>
<feature type="DNA-binding region" description="H-T-H motif" evidence="2">
    <location>
        <begin position="37"/>
        <end position="56"/>
    </location>
</feature>
<evidence type="ECO:0000256" key="2">
    <source>
        <dbReference type="PROSITE-ProRule" id="PRU00335"/>
    </source>
</evidence>
<keyword evidence="1 2" id="KW-0238">DNA-binding</keyword>
<dbReference type="EMBL" id="CP060723">
    <property type="protein sequence ID" value="QNN44586.1"/>
    <property type="molecule type" value="Genomic_DNA"/>
</dbReference>
<organism evidence="4 5">
    <name type="scientific">Pedobacter roseus</name>
    <dbReference type="NCBI Taxonomy" id="336820"/>
    <lineage>
        <taxon>Bacteria</taxon>
        <taxon>Pseudomonadati</taxon>
        <taxon>Bacteroidota</taxon>
        <taxon>Sphingobacteriia</taxon>
        <taxon>Sphingobacteriales</taxon>
        <taxon>Sphingobacteriaceae</taxon>
        <taxon>Pedobacter</taxon>
    </lineage>
</organism>
<dbReference type="SUPFAM" id="SSF46689">
    <property type="entry name" value="Homeodomain-like"/>
    <property type="match status" value="1"/>
</dbReference>
<name>A0A7G9QML1_9SPHI</name>
<dbReference type="Gene3D" id="1.10.357.10">
    <property type="entry name" value="Tetracycline Repressor, domain 2"/>
    <property type="match status" value="1"/>
</dbReference>